<dbReference type="NCBIfam" id="TIGR00689">
    <property type="entry name" value="rpiB_lacA_lacB"/>
    <property type="match status" value="1"/>
</dbReference>
<evidence type="ECO:0000256" key="3">
    <source>
        <dbReference type="PIRSR" id="PIRSR005384-1"/>
    </source>
</evidence>
<dbReference type="HOGENOM" id="CLU_091396_4_1_0"/>
<dbReference type="SUPFAM" id="SSF89623">
    <property type="entry name" value="Ribose/Galactose isomerase RpiB/AlsB"/>
    <property type="match status" value="1"/>
</dbReference>
<proteinExistence type="inferred from homology"/>
<dbReference type="GO" id="GO:0004751">
    <property type="term" value="F:ribose-5-phosphate isomerase activity"/>
    <property type="evidence" value="ECO:0007669"/>
    <property type="project" value="TreeGrafter"/>
</dbReference>
<dbReference type="Gene3D" id="3.40.1400.10">
    <property type="entry name" value="Sugar-phosphate isomerase, RpiB/LacA/LacB"/>
    <property type="match status" value="1"/>
</dbReference>
<dbReference type="OrthoDB" id="1778624at2"/>
<dbReference type="GO" id="GO:0019316">
    <property type="term" value="P:D-allose catabolic process"/>
    <property type="evidence" value="ECO:0007669"/>
    <property type="project" value="TreeGrafter"/>
</dbReference>
<dbReference type="Proteomes" id="UP000027982">
    <property type="component" value="Chromosome"/>
</dbReference>
<sequence length="155" mass="16705">MKIALGADHAGFELKQLLVKEITDLGHDVIDLGATCYDALDDYPDFAQSVGETVAAGKADRGVVVCGSGIGANIAANKIPGVRAGICPDTYSAHQGVEHDDMNVLILGSRVMGVEVVREVLRSYLQAEFSGEERHVRRLNKVLAIESHYTHIHKP</sequence>
<dbReference type="RefSeq" id="WP_025228644.1">
    <property type="nucleotide sequence ID" value="NZ_CP007139.1"/>
</dbReference>
<dbReference type="PANTHER" id="PTHR30345:SF0">
    <property type="entry name" value="DNA DAMAGE-REPAIR_TOLERATION PROTEIN DRT102"/>
    <property type="match status" value="1"/>
</dbReference>
<gene>
    <name evidence="4" type="ORF">OP10G_4092</name>
</gene>
<dbReference type="EMBL" id="CP007139">
    <property type="protein sequence ID" value="AIE87460.1"/>
    <property type="molecule type" value="Genomic_DNA"/>
</dbReference>
<dbReference type="NCBIfam" id="NF004051">
    <property type="entry name" value="PRK05571.1"/>
    <property type="match status" value="1"/>
</dbReference>
<dbReference type="PIRSF" id="PIRSF005384">
    <property type="entry name" value="RpiB_LacA_B"/>
    <property type="match status" value="1"/>
</dbReference>
<feature type="active site" description="Proton donor" evidence="3">
    <location>
        <position position="99"/>
    </location>
</feature>
<dbReference type="InterPro" id="IPR036569">
    <property type="entry name" value="RpiB_LacA_LacB_sf"/>
</dbReference>
<dbReference type="NCBIfam" id="TIGR01120">
    <property type="entry name" value="rpiB"/>
    <property type="match status" value="1"/>
</dbReference>
<dbReference type="InterPro" id="IPR004785">
    <property type="entry name" value="RpiB"/>
</dbReference>
<dbReference type="STRING" id="661478.OP10G_4092"/>
<feature type="active site" description="Proton acceptor" evidence="3">
    <location>
        <position position="66"/>
    </location>
</feature>
<evidence type="ECO:0000313" key="5">
    <source>
        <dbReference type="Proteomes" id="UP000027982"/>
    </source>
</evidence>
<comment type="similarity">
    <text evidence="1">Belongs to the LacAB/RpiB family.</text>
</comment>
<evidence type="ECO:0000256" key="1">
    <source>
        <dbReference type="ARBA" id="ARBA00008754"/>
    </source>
</evidence>
<name>A0A068NXG5_FIMGI</name>
<evidence type="ECO:0000256" key="2">
    <source>
        <dbReference type="ARBA" id="ARBA00023235"/>
    </source>
</evidence>
<dbReference type="Pfam" id="PF02502">
    <property type="entry name" value="LacAB_rpiB"/>
    <property type="match status" value="1"/>
</dbReference>
<protein>
    <submittedName>
        <fullName evidence="4">Ribose-5-phosphate isomerase B</fullName>
    </submittedName>
</protein>
<dbReference type="AlphaFoldDB" id="A0A068NXG5"/>
<keyword evidence="2 4" id="KW-0413">Isomerase</keyword>
<keyword evidence="5" id="KW-1185">Reference proteome</keyword>
<evidence type="ECO:0000313" key="4">
    <source>
        <dbReference type="EMBL" id="AIE87460.1"/>
    </source>
</evidence>
<dbReference type="GO" id="GO:0009052">
    <property type="term" value="P:pentose-phosphate shunt, non-oxidative branch"/>
    <property type="evidence" value="ECO:0007669"/>
    <property type="project" value="TreeGrafter"/>
</dbReference>
<organism evidence="4 5">
    <name type="scientific">Fimbriimonas ginsengisoli Gsoil 348</name>
    <dbReference type="NCBI Taxonomy" id="661478"/>
    <lineage>
        <taxon>Bacteria</taxon>
        <taxon>Bacillati</taxon>
        <taxon>Armatimonadota</taxon>
        <taxon>Fimbriimonadia</taxon>
        <taxon>Fimbriimonadales</taxon>
        <taxon>Fimbriimonadaceae</taxon>
        <taxon>Fimbriimonas</taxon>
    </lineage>
</organism>
<dbReference type="PANTHER" id="PTHR30345">
    <property type="entry name" value="RIBOSE-5-PHOSPHATE ISOMERASE B"/>
    <property type="match status" value="1"/>
</dbReference>
<dbReference type="InterPro" id="IPR003500">
    <property type="entry name" value="RpiB_LacA_LacB"/>
</dbReference>
<dbReference type="eggNOG" id="COG0698">
    <property type="taxonomic scope" value="Bacteria"/>
</dbReference>
<reference evidence="4 5" key="1">
    <citation type="journal article" date="2014" name="PLoS ONE">
        <title>The first complete genome sequence of the class fimbriimonadia in the phylum armatimonadetes.</title>
        <authorList>
            <person name="Hu Z.Y."/>
            <person name="Wang Y.Z."/>
            <person name="Im W.T."/>
            <person name="Wang S.Y."/>
            <person name="Zhao G.P."/>
            <person name="Zheng H.J."/>
            <person name="Quan Z.X."/>
        </authorList>
    </citation>
    <scope>NUCLEOTIDE SEQUENCE [LARGE SCALE GENOMIC DNA]</scope>
    <source>
        <strain evidence="4">Gsoil 348</strain>
    </source>
</reference>
<dbReference type="KEGG" id="fgi:OP10G_4092"/>
<accession>A0A068NXG5</accession>